<accession>A0ABT2EQ84</accession>
<keyword evidence="5" id="KW-0520">NAD</keyword>
<dbReference type="Proteomes" id="UP001204798">
    <property type="component" value="Unassembled WGS sequence"/>
</dbReference>
<feature type="domain" description="Isopropylmalate dehydrogenase-like" evidence="7">
    <location>
        <begin position="7"/>
        <end position="354"/>
    </location>
</feature>
<dbReference type="InterPro" id="IPR019818">
    <property type="entry name" value="IsoCit/isopropylmalate_DH_CS"/>
</dbReference>
<dbReference type="InterPro" id="IPR050501">
    <property type="entry name" value="ICDH/IPMDH"/>
</dbReference>
<dbReference type="InterPro" id="IPR024084">
    <property type="entry name" value="IsoPropMal-DH-like_dom"/>
</dbReference>
<dbReference type="NCBIfam" id="NF002898">
    <property type="entry name" value="PRK03437.1"/>
    <property type="match status" value="1"/>
</dbReference>
<reference evidence="8 9" key="1">
    <citation type="submission" date="2022-08" db="EMBL/GenBank/DDBJ databases">
        <title>Bacterial and archaeal communities from various locations to study Microbial Dark Matter (Phase II).</title>
        <authorList>
            <person name="Stepanauskas R."/>
        </authorList>
    </citation>
    <scope>NUCLEOTIDE SEQUENCE [LARGE SCALE GENOMIC DNA]</scope>
    <source>
        <strain evidence="8 9">PD1</strain>
    </source>
</reference>
<dbReference type="SUPFAM" id="SSF53659">
    <property type="entry name" value="Isocitrate/Isopropylmalate dehydrogenase-like"/>
    <property type="match status" value="1"/>
</dbReference>
<dbReference type="SMART" id="SM01329">
    <property type="entry name" value="Iso_dh"/>
    <property type="match status" value="1"/>
</dbReference>
<comment type="caution">
    <text evidence="8">The sequence shown here is derived from an EMBL/GenBank/DDBJ whole genome shotgun (WGS) entry which is preliminary data.</text>
</comment>
<protein>
    <submittedName>
        <fullName evidence="8">3-isopropylmalate dehydrogenase</fullName>
        <ecNumber evidence="8">1.1.1.85</ecNumber>
    </submittedName>
</protein>
<dbReference type="EMBL" id="JANUCP010000004">
    <property type="protein sequence ID" value="MCS3920122.1"/>
    <property type="molecule type" value="Genomic_DNA"/>
</dbReference>
<evidence type="ECO:0000259" key="7">
    <source>
        <dbReference type="SMART" id="SM01329"/>
    </source>
</evidence>
<gene>
    <name evidence="8" type="ORF">M2350_002539</name>
</gene>
<dbReference type="PROSITE" id="PS00470">
    <property type="entry name" value="IDH_IMDH"/>
    <property type="match status" value="1"/>
</dbReference>
<sequence>MERPHYKIAVIPGDGIGAEVVREGLKVLEVACKAEGVSYETVSFDIGGERYLRTGETLPDSVLDELRNFDAIYFGAIGHPDVPPGILERGILLKLRFALDLFVNLRPVKLYPGVETPLKEKTPEDIDFVVVRENTEDVYALEGTSFQHGTENEVAIQPAIYTRRGTERVIRYAFELAVKRAKERGKPAKVTLVDKANVMTVGHGLWRRVFSEVAKEYPNVETEALYVDAAAMEFVLHPERFQVVVTTNLFGDILTDLGAAIQGGIGIAPSGNIHPGKVSMFEPVHGSAPTIAGKGLACPLAAILTAALMMEHLGETKVAQRIEEAVAKALQTGKIRSLEAGKMGLSTQEVGDLVASLV</sequence>
<evidence type="ECO:0000313" key="9">
    <source>
        <dbReference type="Proteomes" id="UP001204798"/>
    </source>
</evidence>
<keyword evidence="9" id="KW-1185">Reference proteome</keyword>
<evidence type="ECO:0000313" key="8">
    <source>
        <dbReference type="EMBL" id="MCS3920122.1"/>
    </source>
</evidence>
<comment type="cofactor">
    <cofactor evidence="1">
        <name>Mn(2+)</name>
        <dbReference type="ChEBI" id="CHEBI:29035"/>
    </cofactor>
</comment>
<organism evidence="8 9">
    <name type="scientific">Candidatus Fervidibacter sacchari</name>
    <dbReference type="NCBI Taxonomy" id="1448929"/>
    <lineage>
        <taxon>Bacteria</taxon>
        <taxon>Candidatus Fervidibacterota</taxon>
        <taxon>Candidatus Fervidibacter</taxon>
    </lineage>
</organism>
<dbReference type="EC" id="1.1.1.85" evidence="8"/>
<evidence type="ECO:0000256" key="6">
    <source>
        <dbReference type="ARBA" id="ARBA00023211"/>
    </source>
</evidence>
<dbReference type="RefSeq" id="WP_259097826.1">
    <property type="nucleotide sequence ID" value="NZ_CP130454.1"/>
</dbReference>
<dbReference type="Gene3D" id="3.40.718.10">
    <property type="entry name" value="Isopropylmalate Dehydrogenase"/>
    <property type="match status" value="1"/>
</dbReference>
<name>A0ABT2EQ84_9BACT</name>
<evidence type="ECO:0000256" key="2">
    <source>
        <dbReference type="ARBA" id="ARBA00001946"/>
    </source>
</evidence>
<evidence type="ECO:0000256" key="4">
    <source>
        <dbReference type="ARBA" id="ARBA00023002"/>
    </source>
</evidence>
<comment type="cofactor">
    <cofactor evidence="2">
        <name>Mg(2+)</name>
        <dbReference type="ChEBI" id="CHEBI:18420"/>
    </cofactor>
</comment>
<keyword evidence="4 8" id="KW-0560">Oxidoreductase</keyword>
<evidence type="ECO:0000256" key="5">
    <source>
        <dbReference type="ARBA" id="ARBA00023027"/>
    </source>
</evidence>
<evidence type="ECO:0000256" key="1">
    <source>
        <dbReference type="ARBA" id="ARBA00001936"/>
    </source>
</evidence>
<keyword evidence="3" id="KW-0479">Metal-binding</keyword>
<proteinExistence type="predicted"/>
<dbReference type="PANTHER" id="PTHR43275:SF1">
    <property type="entry name" value="D-MALATE DEHYDROGENASE [DECARBOXYLATING]"/>
    <property type="match status" value="1"/>
</dbReference>
<keyword evidence="6" id="KW-0464">Manganese</keyword>
<dbReference type="Pfam" id="PF00180">
    <property type="entry name" value="Iso_dh"/>
    <property type="match status" value="1"/>
</dbReference>
<dbReference type="PANTHER" id="PTHR43275">
    <property type="entry name" value="D-MALATE DEHYDROGENASE [DECARBOXYLATING]"/>
    <property type="match status" value="1"/>
</dbReference>
<dbReference type="GO" id="GO:0003862">
    <property type="term" value="F:3-isopropylmalate dehydrogenase activity"/>
    <property type="evidence" value="ECO:0007669"/>
    <property type="project" value="UniProtKB-EC"/>
</dbReference>
<evidence type="ECO:0000256" key="3">
    <source>
        <dbReference type="ARBA" id="ARBA00022723"/>
    </source>
</evidence>